<dbReference type="InterPro" id="IPR018062">
    <property type="entry name" value="HTH_AraC-typ_CS"/>
</dbReference>
<name>A0ABY5H1J4_9GAMM</name>
<reference evidence="5" key="1">
    <citation type="submission" date="2021-04" db="EMBL/GenBank/DDBJ databases">
        <title>Oceanospirillales bacteria with DddD are important DMSP degraders in coastal seawater.</title>
        <authorList>
            <person name="Liu J."/>
        </authorList>
    </citation>
    <scope>NUCLEOTIDE SEQUENCE</scope>
    <source>
        <strain evidence="5">GY6</strain>
    </source>
</reference>
<feature type="domain" description="HTH araC/xylS-type" evidence="4">
    <location>
        <begin position="191"/>
        <end position="291"/>
    </location>
</feature>
<dbReference type="PANTHER" id="PTHR46796:SF6">
    <property type="entry name" value="ARAC SUBFAMILY"/>
    <property type="match status" value="1"/>
</dbReference>
<dbReference type="Gene3D" id="1.10.10.60">
    <property type="entry name" value="Homeodomain-like"/>
    <property type="match status" value="1"/>
</dbReference>
<dbReference type="PROSITE" id="PS01124">
    <property type="entry name" value="HTH_ARAC_FAMILY_2"/>
    <property type="match status" value="1"/>
</dbReference>
<dbReference type="InterPro" id="IPR035418">
    <property type="entry name" value="AraC-bd_2"/>
</dbReference>
<dbReference type="InterPro" id="IPR018060">
    <property type="entry name" value="HTH_AraC"/>
</dbReference>
<dbReference type="InterPro" id="IPR009057">
    <property type="entry name" value="Homeodomain-like_sf"/>
</dbReference>
<gene>
    <name evidence="5" type="ORF">KDX31_08390</name>
</gene>
<evidence type="ECO:0000259" key="4">
    <source>
        <dbReference type="PROSITE" id="PS01124"/>
    </source>
</evidence>
<accession>A0ABY5H1J4</accession>
<evidence type="ECO:0000313" key="6">
    <source>
        <dbReference type="Proteomes" id="UP001059950"/>
    </source>
</evidence>
<dbReference type="PRINTS" id="PR00032">
    <property type="entry name" value="HTHARAC"/>
</dbReference>
<evidence type="ECO:0000256" key="3">
    <source>
        <dbReference type="ARBA" id="ARBA00023163"/>
    </source>
</evidence>
<dbReference type="SMART" id="SM00342">
    <property type="entry name" value="HTH_ARAC"/>
    <property type="match status" value="1"/>
</dbReference>
<protein>
    <submittedName>
        <fullName evidence="5">Helix-turn-helix domain-containing protein</fullName>
    </submittedName>
</protein>
<keyword evidence="2" id="KW-0238">DNA-binding</keyword>
<keyword evidence="6" id="KW-1185">Reference proteome</keyword>
<dbReference type="InterPro" id="IPR020449">
    <property type="entry name" value="Tscrpt_reg_AraC-type_HTH"/>
</dbReference>
<dbReference type="Pfam" id="PF14525">
    <property type="entry name" value="AraC_binding_2"/>
    <property type="match status" value="1"/>
</dbReference>
<dbReference type="PANTHER" id="PTHR46796">
    <property type="entry name" value="HTH-TYPE TRANSCRIPTIONAL ACTIVATOR RHAS-RELATED"/>
    <property type="match status" value="1"/>
</dbReference>
<dbReference type="Proteomes" id="UP001059950">
    <property type="component" value="Chromosome"/>
</dbReference>
<sequence>MIDTAYFPLELDFRNPEQLHGNLSQWKLAQLGISRLESSATNFKRVDRQIDESEPYFLITMPTQEQVQFSQSNHSVVCNPGAFILERSDLPYEFSYRKDNALWVIRVPLSQLRTRIREPERYLYMEFNKQKGMGAVFFQFMQSIVQQASDTDEASHSVLSNQLIDLLAHSLENDDRVLMSRESGLRRVHLLNIENFVRGNIQRSELSPEMIACACQISCRYLHKLFKDSGQTVGQWIKELRLQSALNDIQSDRGHTTLAEIAYRWGFNDQAHFCRLFKARFGRTPREMRQVKSPF</sequence>
<dbReference type="PROSITE" id="PS00041">
    <property type="entry name" value="HTH_ARAC_FAMILY_1"/>
    <property type="match status" value="1"/>
</dbReference>
<evidence type="ECO:0000256" key="2">
    <source>
        <dbReference type="ARBA" id="ARBA00023125"/>
    </source>
</evidence>
<dbReference type="EMBL" id="CP073344">
    <property type="protein sequence ID" value="UTW05001.1"/>
    <property type="molecule type" value="Genomic_DNA"/>
</dbReference>
<organism evidence="5 6">
    <name type="scientific">Amphritea atlantica</name>
    <dbReference type="NCBI Taxonomy" id="355243"/>
    <lineage>
        <taxon>Bacteria</taxon>
        <taxon>Pseudomonadati</taxon>
        <taxon>Pseudomonadota</taxon>
        <taxon>Gammaproteobacteria</taxon>
        <taxon>Oceanospirillales</taxon>
        <taxon>Oceanospirillaceae</taxon>
        <taxon>Amphritea</taxon>
    </lineage>
</organism>
<keyword evidence="1" id="KW-0805">Transcription regulation</keyword>
<evidence type="ECO:0000313" key="5">
    <source>
        <dbReference type="EMBL" id="UTW05001.1"/>
    </source>
</evidence>
<keyword evidence="3" id="KW-0804">Transcription</keyword>
<evidence type="ECO:0000256" key="1">
    <source>
        <dbReference type="ARBA" id="ARBA00023015"/>
    </source>
</evidence>
<dbReference type="SUPFAM" id="SSF46689">
    <property type="entry name" value="Homeodomain-like"/>
    <property type="match status" value="1"/>
</dbReference>
<dbReference type="Pfam" id="PF12833">
    <property type="entry name" value="HTH_18"/>
    <property type="match status" value="1"/>
</dbReference>
<proteinExistence type="predicted"/>
<dbReference type="InterPro" id="IPR050204">
    <property type="entry name" value="AraC_XylS_family_regulators"/>
</dbReference>